<keyword evidence="15" id="KW-1185">Reference proteome</keyword>
<sequence length="334" mass="37197">MSLNSLKDTFGRQITYLRLSVTDRCDLRCTYCMAEHMTFLPKRDVLSLEELERLAGAFIDRGVKKIRITGGEPLVRRDIMTLMARLGQRLEAGELEELTLTTNATQLSHHADVLKSLGVRRINVSLDTLDDRQFENLTRRNALSKVLKGLDAAQNAGLKVKINTVALKGVNEHEIPAMIEWAHGRGMDLTLIEVMPLGEIEVDRVDQYLPLTAVQDRLQRQWTLTPIDMRTGGPARYARIEETGGVLGMITPLTNNFCAGCNRVRVTCTGQIYMCLGHSDRIDLRSALRSDEPDAALGDALDQAMLNKPERHAFDISERGSAPAVSRHMSMTGG</sequence>
<dbReference type="PROSITE" id="PS01305">
    <property type="entry name" value="MOAA_NIFB_PQQE"/>
    <property type="match status" value="1"/>
</dbReference>
<dbReference type="PANTHER" id="PTHR22960">
    <property type="entry name" value="MOLYBDOPTERIN COFACTOR SYNTHESIS PROTEIN A"/>
    <property type="match status" value="1"/>
</dbReference>
<keyword evidence="2 12" id="KW-0004">4Fe-4S</keyword>
<feature type="binding site" evidence="12">
    <location>
        <position position="101"/>
    </location>
    <ligand>
        <name>GTP</name>
        <dbReference type="ChEBI" id="CHEBI:37565"/>
    </ligand>
</feature>
<evidence type="ECO:0000259" key="13">
    <source>
        <dbReference type="PROSITE" id="PS51918"/>
    </source>
</evidence>
<keyword evidence="5 12" id="KW-0547">Nucleotide-binding</keyword>
<keyword evidence="8 12" id="KW-0342">GTP-binding</keyword>
<comment type="subunit">
    <text evidence="12">Monomer and homodimer.</text>
</comment>
<organism evidence="14 15">
    <name type="scientific">Hyphococcus flavus</name>
    <dbReference type="NCBI Taxonomy" id="1866326"/>
    <lineage>
        <taxon>Bacteria</taxon>
        <taxon>Pseudomonadati</taxon>
        <taxon>Pseudomonadota</taxon>
        <taxon>Alphaproteobacteria</taxon>
        <taxon>Parvularculales</taxon>
        <taxon>Parvularculaceae</taxon>
        <taxon>Hyphococcus</taxon>
    </lineage>
</organism>
<dbReference type="Pfam" id="PF04055">
    <property type="entry name" value="Radical_SAM"/>
    <property type="match status" value="1"/>
</dbReference>
<evidence type="ECO:0000256" key="10">
    <source>
        <dbReference type="ARBA" id="ARBA00023239"/>
    </source>
</evidence>
<feature type="binding site" evidence="12">
    <location>
        <position position="71"/>
    </location>
    <ligand>
        <name>S-adenosyl-L-methionine</name>
        <dbReference type="ChEBI" id="CHEBI:59789"/>
    </ligand>
</feature>
<feature type="binding site" evidence="12">
    <location>
        <position position="67"/>
    </location>
    <ligand>
        <name>GTP</name>
        <dbReference type="ChEBI" id="CHEBI:37565"/>
    </ligand>
</feature>
<evidence type="ECO:0000256" key="2">
    <source>
        <dbReference type="ARBA" id="ARBA00022485"/>
    </source>
</evidence>
<keyword evidence="4 12" id="KW-0479">Metal-binding</keyword>
<evidence type="ECO:0000256" key="11">
    <source>
        <dbReference type="ARBA" id="ARBA00048697"/>
    </source>
</evidence>
<dbReference type="InterPro" id="IPR007197">
    <property type="entry name" value="rSAM"/>
</dbReference>
<comment type="function">
    <text evidence="12">Catalyzes the cyclization of GTP to (8S)-3',8-cyclo-7,8-dihydroguanosine 5'-triphosphate.</text>
</comment>
<dbReference type="GO" id="GO:0061799">
    <property type="term" value="F:cyclic pyranopterin monophosphate synthase activity"/>
    <property type="evidence" value="ECO:0007669"/>
    <property type="project" value="TreeGrafter"/>
</dbReference>
<accession>A0AAE9ZB53</accession>
<keyword evidence="10 12" id="KW-0456">Lyase</keyword>
<feature type="binding site" evidence="12">
    <location>
        <position position="195"/>
    </location>
    <ligand>
        <name>S-adenosyl-L-methionine</name>
        <dbReference type="ChEBI" id="CHEBI:59789"/>
    </ligand>
</feature>
<feature type="binding site" evidence="12">
    <location>
        <position position="32"/>
    </location>
    <ligand>
        <name>[4Fe-4S] cluster</name>
        <dbReference type="ChEBI" id="CHEBI:49883"/>
        <label>1</label>
        <note>4Fe-4S-S-AdoMet</note>
    </ligand>
</feature>
<dbReference type="NCBIfam" id="TIGR02666">
    <property type="entry name" value="moaA"/>
    <property type="match status" value="1"/>
</dbReference>
<dbReference type="PANTHER" id="PTHR22960:SF0">
    <property type="entry name" value="MOLYBDENUM COFACTOR BIOSYNTHESIS PROTEIN 1"/>
    <property type="match status" value="1"/>
</dbReference>
<reference evidence="14" key="1">
    <citation type="submission" date="2023-02" db="EMBL/GenBank/DDBJ databases">
        <title>Genome sequence of Hyphococcus flavus.</title>
        <authorList>
            <person name="Rong J.-C."/>
            <person name="Zhao Q."/>
            <person name="Yi M."/>
            <person name="Wu J.-Y."/>
        </authorList>
    </citation>
    <scope>NUCLEOTIDE SEQUENCE</scope>
    <source>
        <strain evidence="14">MCCC 1K03223</strain>
    </source>
</reference>
<keyword evidence="9 12" id="KW-0501">Molybdenum cofactor biosynthesis</keyword>
<keyword evidence="6 12" id="KW-0408">Iron</keyword>
<evidence type="ECO:0000256" key="4">
    <source>
        <dbReference type="ARBA" id="ARBA00022723"/>
    </source>
</evidence>
<feature type="binding site" evidence="12">
    <location>
        <position position="275"/>
    </location>
    <ligand>
        <name>[4Fe-4S] cluster</name>
        <dbReference type="ChEBI" id="CHEBI:49883"/>
        <label>2</label>
        <note>4Fe-4S-substrate</note>
    </ligand>
</feature>
<proteinExistence type="inferred from homology"/>
<feature type="domain" description="Radical SAM core" evidence="13">
    <location>
        <begin position="9"/>
        <end position="228"/>
    </location>
</feature>
<evidence type="ECO:0000256" key="6">
    <source>
        <dbReference type="ARBA" id="ARBA00023004"/>
    </source>
</evidence>
<keyword evidence="3 12" id="KW-0949">S-adenosyl-L-methionine</keyword>
<dbReference type="KEGG" id="hfl:PUV54_15450"/>
<feature type="binding site" evidence="12">
    <location>
        <position position="125"/>
    </location>
    <ligand>
        <name>S-adenosyl-L-methionine</name>
        <dbReference type="ChEBI" id="CHEBI:59789"/>
    </ligand>
</feature>
<dbReference type="RefSeq" id="WP_274493228.1">
    <property type="nucleotide sequence ID" value="NZ_CP118166.1"/>
</dbReference>
<dbReference type="Proteomes" id="UP001214043">
    <property type="component" value="Chromosome"/>
</dbReference>
<evidence type="ECO:0000256" key="9">
    <source>
        <dbReference type="ARBA" id="ARBA00023150"/>
    </source>
</evidence>
<evidence type="ECO:0000256" key="7">
    <source>
        <dbReference type="ARBA" id="ARBA00023014"/>
    </source>
</evidence>
<dbReference type="CDD" id="cd21117">
    <property type="entry name" value="Twitch_MoaA"/>
    <property type="match status" value="1"/>
</dbReference>
<dbReference type="CDD" id="cd01335">
    <property type="entry name" value="Radical_SAM"/>
    <property type="match status" value="1"/>
</dbReference>
<dbReference type="InterPro" id="IPR006638">
    <property type="entry name" value="Elp3/MiaA/NifB-like_rSAM"/>
</dbReference>
<keyword evidence="7 12" id="KW-0411">Iron-sulfur</keyword>
<dbReference type="PROSITE" id="PS51918">
    <property type="entry name" value="RADICAL_SAM"/>
    <property type="match status" value="1"/>
</dbReference>
<feature type="binding site" evidence="12">
    <location>
        <position position="29"/>
    </location>
    <ligand>
        <name>[4Fe-4S] cluster</name>
        <dbReference type="ChEBI" id="CHEBI:49883"/>
        <label>1</label>
        <note>4Fe-4S-S-AdoMet</note>
    </ligand>
</feature>
<dbReference type="InterPro" id="IPR050105">
    <property type="entry name" value="MoCo_biosynth_MoaA/MoaC"/>
</dbReference>
<dbReference type="SFLD" id="SFLDG01383">
    <property type="entry name" value="cyclic_pyranopterin_phosphate"/>
    <property type="match status" value="1"/>
</dbReference>
<dbReference type="EC" id="4.1.99.22" evidence="1 12"/>
<dbReference type="SUPFAM" id="SSF102114">
    <property type="entry name" value="Radical SAM enzymes"/>
    <property type="match status" value="1"/>
</dbReference>
<dbReference type="HAMAP" id="MF_01225_B">
    <property type="entry name" value="MoaA_B"/>
    <property type="match status" value="1"/>
</dbReference>
<feature type="binding site" evidence="12">
    <location>
        <position position="161"/>
    </location>
    <ligand>
        <name>GTP</name>
        <dbReference type="ChEBI" id="CHEBI:37565"/>
    </ligand>
</feature>
<dbReference type="GO" id="GO:0051539">
    <property type="term" value="F:4 iron, 4 sulfur cluster binding"/>
    <property type="evidence" value="ECO:0007669"/>
    <property type="project" value="UniProtKB-UniRule"/>
</dbReference>
<evidence type="ECO:0000256" key="12">
    <source>
        <dbReference type="HAMAP-Rule" id="MF_01225"/>
    </source>
</evidence>
<comment type="cofactor">
    <cofactor evidence="12">
        <name>[4Fe-4S] cluster</name>
        <dbReference type="ChEBI" id="CHEBI:49883"/>
    </cofactor>
    <text evidence="12">Binds 2 [4Fe-4S] clusters. Binds 1 [4Fe-4S] cluster coordinated with 3 cysteines and an exchangeable S-adenosyl-L-methionine and 1 [4Fe-4S] cluster coordinated with 3 cysteines and the GTP-derived substrate.</text>
</comment>
<dbReference type="Pfam" id="PF06463">
    <property type="entry name" value="Mob_synth_C"/>
    <property type="match status" value="1"/>
</dbReference>
<dbReference type="GO" id="GO:0046872">
    <property type="term" value="F:metal ion binding"/>
    <property type="evidence" value="ECO:0007669"/>
    <property type="project" value="UniProtKB-KW"/>
</dbReference>
<dbReference type="InterPro" id="IPR013785">
    <property type="entry name" value="Aldolase_TIM"/>
</dbReference>
<dbReference type="EMBL" id="CP118166">
    <property type="protein sequence ID" value="WDI31344.1"/>
    <property type="molecule type" value="Genomic_DNA"/>
</dbReference>
<dbReference type="SFLD" id="SFLDS00029">
    <property type="entry name" value="Radical_SAM"/>
    <property type="match status" value="1"/>
</dbReference>
<dbReference type="InterPro" id="IPR000385">
    <property type="entry name" value="MoaA_NifB_PqqE_Fe-S-bd_CS"/>
</dbReference>
<evidence type="ECO:0000256" key="8">
    <source>
        <dbReference type="ARBA" id="ARBA00023134"/>
    </source>
</evidence>
<dbReference type="InterPro" id="IPR040064">
    <property type="entry name" value="MoaA-like"/>
</dbReference>
<feature type="binding site" evidence="12">
    <location>
        <position position="258"/>
    </location>
    <ligand>
        <name>[4Fe-4S] cluster</name>
        <dbReference type="ChEBI" id="CHEBI:49883"/>
        <label>2</label>
        <note>4Fe-4S-substrate</note>
    </ligand>
</feature>
<dbReference type="GO" id="GO:0005525">
    <property type="term" value="F:GTP binding"/>
    <property type="evidence" value="ECO:0007669"/>
    <property type="project" value="UniProtKB-UniRule"/>
</dbReference>
<dbReference type="AlphaFoldDB" id="A0AAE9ZB53"/>
<evidence type="ECO:0000313" key="14">
    <source>
        <dbReference type="EMBL" id="WDI31344.1"/>
    </source>
</evidence>
<name>A0AAE9ZB53_9PROT</name>
<feature type="binding site" evidence="12">
    <location>
        <begin position="263"/>
        <end position="265"/>
    </location>
    <ligand>
        <name>GTP</name>
        <dbReference type="ChEBI" id="CHEBI:37565"/>
    </ligand>
</feature>
<comment type="pathway">
    <text evidence="12">Cofactor biosynthesis; molybdopterin biosynthesis.</text>
</comment>
<protein>
    <recommendedName>
        <fullName evidence="1 12">GTP 3',8-cyclase</fullName>
        <ecNumber evidence="1 12">4.1.99.22</ecNumber>
    </recommendedName>
    <alternativeName>
        <fullName evidence="12">Molybdenum cofactor biosynthesis protein A</fullName>
    </alternativeName>
</protein>
<dbReference type="Gene3D" id="3.20.20.70">
    <property type="entry name" value="Aldolase class I"/>
    <property type="match status" value="1"/>
</dbReference>
<dbReference type="GO" id="GO:0006777">
    <property type="term" value="P:Mo-molybdopterin cofactor biosynthetic process"/>
    <property type="evidence" value="ECO:0007669"/>
    <property type="project" value="UniProtKB-UniRule"/>
</dbReference>
<dbReference type="SFLD" id="SFLDG01386">
    <property type="entry name" value="main_SPASM_domain-containing"/>
    <property type="match status" value="1"/>
</dbReference>
<comment type="catalytic activity">
    <reaction evidence="11 12">
        <text>GTP + AH2 + S-adenosyl-L-methionine = (8S)-3',8-cyclo-7,8-dihydroguanosine 5'-triphosphate + 5'-deoxyadenosine + L-methionine + A + H(+)</text>
        <dbReference type="Rhea" id="RHEA:49576"/>
        <dbReference type="ChEBI" id="CHEBI:13193"/>
        <dbReference type="ChEBI" id="CHEBI:15378"/>
        <dbReference type="ChEBI" id="CHEBI:17319"/>
        <dbReference type="ChEBI" id="CHEBI:17499"/>
        <dbReference type="ChEBI" id="CHEBI:37565"/>
        <dbReference type="ChEBI" id="CHEBI:57844"/>
        <dbReference type="ChEBI" id="CHEBI:59789"/>
        <dbReference type="ChEBI" id="CHEBI:131766"/>
        <dbReference type="EC" id="4.1.99.22"/>
    </reaction>
</comment>
<evidence type="ECO:0000256" key="1">
    <source>
        <dbReference type="ARBA" id="ARBA00012167"/>
    </source>
</evidence>
<feature type="binding site" evidence="12">
    <location>
        <position position="25"/>
    </location>
    <ligand>
        <name>[4Fe-4S] cluster</name>
        <dbReference type="ChEBI" id="CHEBI:49883"/>
        <label>1</label>
        <note>4Fe-4S-S-AdoMet</note>
    </ligand>
</feature>
<dbReference type="InterPro" id="IPR058240">
    <property type="entry name" value="rSAM_sf"/>
</dbReference>
<feature type="binding site" evidence="12">
    <location>
        <position position="31"/>
    </location>
    <ligand>
        <name>S-adenosyl-L-methionine</name>
        <dbReference type="ChEBI" id="CHEBI:59789"/>
    </ligand>
</feature>
<dbReference type="GO" id="GO:1904047">
    <property type="term" value="F:S-adenosyl-L-methionine binding"/>
    <property type="evidence" value="ECO:0007669"/>
    <property type="project" value="UniProtKB-UniRule"/>
</dbReference>
<feature type="binding site" evidence="12">
    <location>
        <position position="18"/>
    </location>
    <ligand>
        <name>GTP</name>
        <dbReference type="ChEBI" id="CHEBI:37565"/>
    </ligand>
</feature>
<feature type="binding site" evidence="12">
    <location>
        <position position="261"/>
    </location>
    <ligand>
        <name>[4Fe-4S] cluster</name>
        <dbReference type="ChEBI" id="CHEBI:49883"/>
        <label>2</label>
        <note>4Fe-4S-substrate</note>
    </ligand>
</feature>
<dbReference type="SMART" id="SM00729">
    <property type="entry name" value="Elp3"/>
    <property type="match status" value="1"/>
</dbReference>
<dbReference type="InterPro" id="IPR013483">
    <property type="entry name" value="MoaA"/>
</dbReference>
<dbReference type="SFLD" id="SFLDG01067">
    <property type="entry name" value="SPASM/twitch_domain_containing"/>
    <property type="match status" value="1"/>
</dbReference>
<comment type="similarity">
    <text evidence="12">Belongs to the radical SAM superfamily. MoaA family.</text>
</comment>
<dbReference type="InterPro" id="IPR010505">
    <property type="entry name" value="MoaA_twitch"/>
</dbReference>
<evidence type="ECO:0000313" key="15">
    <source>
        <dbReference type="Proteomes" id="UP001214043"/>
    </source>
</evidence>
<evidence type="ECO:0000256" key="5">
    <source>
        <dbReference type="ARBA" id="ARBA00022741"/>
    </source>
</evidence>
<evidence type="ECO:0000256" key="3">
    <source>
        <dbReference type="ARBA" id="ARBA00022691"/>
    </source>
</evidence>
<gene>
    <name evidence="12 14" type="primary">moaA</name>
    <name evidence="14" type="ORF">PUV54_15450</name>
</gene>
<dbReference type="GO" id="GO:0061798">
    <property type="term" value="F:GTP 3',8'-cyclase activity"/>
    <property type="evidence" value="ECO:0007669"/>
    <property type="project" value="UniProtKB-UniRule"/>
</dbReference>